<sequence length="114" mass="12757">MGVPERPRADAGPALLLEQVGRERGRPGIAAMLRPGRALDAGCVVRRDEEFSRSVRRHLCNLLPEPGNLPFVSFVVLLHAPVAYPSEIVDLGLNDGLRRLRHLRPERASEHRQR</sequence>
<gene>
    <name evidence="1" type="ORF">CPLU01_08813</name>
</gene>
<accession>A0A8H6KAM6</accession>
<protein>
    <submittedName>
        <fullName evidence="1">Uncharacterized protein</fullName>
    </submittedName>
</protein>
<evidence type="ECO:0000313" key="1">
    <source>
        <dbReference type="EMBL" id="KAF6827887.1"/>
    </source>
</evidence>
<keyword evidence="2" id="KW-1185">Reference proteome</keyword>
<reference evidence="1" key="1">
    <citation type="journal article" date="2020" name="Phytopathology">
        <title>Genome Sequence Resources of Colletotrichum truncatum, C. plurivorum, C. musicola, and C. sojae: Four Species Pathogenic to Soybean (Glycine max).</title>
        <authorList>
            <person name="Rogerio F."/>
            <person name="Boufleur T.R."/>
            <person name="Ciampi-Guillardi M."/>
            <person name="Sukno S.A."/>
            <person name="Thon M.R."/>
            <person name="Massola Junior N.S."/>
            <person name="Baroncelli R."/>
        </authorList>
    </citation>
    <scope>NUCLEOTIDE SEQUENCE</scope>
    <source>
        <strain evidence="1">LFN00145</strain>
    </source>
</reference>
<organism evidence="1 2">
    <name type="scientific">Colletotrichum plurivorum</name>
    <dbReference type="NCBI Taxonomy" id="2175906"/>
    <lineage>
        <taxon>Eukaryota</taxon>
        <taxon>Fungi</taxon>
        <taxon>Dikarya</taxon>
        <taxon>Ascomycota</taxon>
        <taxon>Pezizomycotina</taxon>
        <taxon>Sordariomycetes</taxon>
        <taxon>Hypocreomycetidae</taxon>
        <taxon>Glomerellales</taxon>
        <taxon>Glomerellaceae</taxon>
        <taxon>Colletotrichum</taxon>
        <taxon>Colletotrichum orchidearum species complex</taxon>
    </lineage>
</organism>
<comment type="caution">
    <text evidence="1">The sequence shown here is derived from an EMBL/GenBank/DDBJ whole genome shotgun (WGS) entry which is preliminary data.</text>
</comment>
<dbReference type="AlphaFoldDB" id="A0A8H6KAM6"/>
<proteinExistence type="predicted"/>
<dbReference type="EMBL" id="WIGO01000130">
    <property type="protein sequence ID" value="KAF6827887.1"/>
    <property type="molecule type" value="Genomic_DNA"/>
</dbReference>
<dbReference type="Proteomes" id="UP000654918">
    <property type="component" value="Unassembled WGS sequence"/>
</dbReference>
<evidence type="ECO:0000313" key="2">
    <source>
        <dbReference type="Proteomes" id="UP000654918"/>
    </source>
</evidence>
<name>A0A8H6KAM6_9PEZI</name>